<dbReference type="Proteomes" id="UP000244441">
    <property type="component" value="Chromosome"/>
</dbReference>
<accession>A0A2S0VST9</accession>
<dbReference type="CDD" id="cd09736">
    <property type="entry name" value="Csy2_I-F"/>
    <property type="match status" value="1"/>
</dbReference>
<dbReference type="Pfam" id="PF09614">
    <property type="entry name" value="Cas_Csy2"/>
    <property type="match status" value="2"/>
</dbReference>
<dbReference type="InterPro" id="IPR013398">
    <property type="entry name" value="CRISPR-assoc_prot_Csy2"/>
</dbReference>
<organism evidence="1 2">
    <name type="scientific">Saccharobesus litoralis</name>
    <dbReference type="NCBI Taxonomy" id="2172099"/>
    <lineage>
        <taxon>Bacteria</taxon>
        <taxon>Pseudomonadati</taxon>
        <taxon>Pseudomonadota</taxon>
        <taxon>Gammaproteobacteria</taxon>
        <taxon>Alteromonadales</taxon>
        <taxon>Alteromonadaceae</taxon>
        <taxon>Saccharobesus</taxon>
    </lineage>
</organism>
<dbReference type="EMBL" id="CP026604">
    <property type="protein sequence ID" value="AWB67286.1"/>
    <property type="molecule type" value="Genomic_DNA"/>
</dbReference>
<sequence length="393" mass="45119">MSQYILIERIKVQNANAASGFTWGFPAITHFLGFSHNLNRNLKSNGEFSYLALEGCVVVAHEQHVHAYKDFGVTRFTQYKTSHQREVKFEKDGTLKGASIIEEAKMNMTVSLLIPVSGYLGGAQDELIQFIKNSCQIQRLAGGTILSVANVDIVDLAKEDHLRSVRRKLLPGFVLQDRANYLEEHFLKLKEQNPKVGLLDAWFDFIALKQVARPECDLLDKHLAKQADKSDSFYTINDIWLEHKSQPYDQKNIPCELVNYFADQQENIDPKVLTQWQSYLLPNEKTPANWEYVKKPQTGYLVPIMTGYKAITKVYPAGEIDGARDAETDLCFVESVHSVGEWQSVHRLKSHDHWQASVWNYAPYEQDWYLCQQERGTDKQIAQTESTTDEIYY</sequence>
<dbReference type="KEGG" id="cate:C2869_12915"/>
<dbReference type="OrthoDB" id="1550641at2"/>
<dbReference type="NCBIfam" id="TIGR02565">
    <property type="entry name" value="cas_Csy2"/>
    <property type="match status" value="1"/>
</dbReference>
<evidence type="ECO:0000313" key="1">
    <source>
        <dbReference type="EMBL" id="AWB67286.1"/>
    </source>
</evidence>
<keyword evidence="2" id="KW-1185">Reference proteome</keyword>
<dbReference type="AlphaFoldDB" id="A0A2S0VST9"/>
<protein>
    <submittedName>
        <fullName evidence="1">Type I-F CRISPR-associated protein Csy2</fullName>
    </submittedName>
</protein>
<proteinExistence type="predicted"/>
<dbReference type="RefSeq" id="WP_108603333.1">
    <property type="nucleotide sequence ID" value="NZ_CP026604.1"/>
</dbReference>
<gene>
    <name evidence="1" type="primary">csy2</name>
    <name evidence="1" type="ORF">C2869_12915</name>
</gene>
<name>A0A2S0VST9_9ALTE</name>
<reference evidence="1 2" key="1">
    <citation type="submission" date="2018-01" db="EMBL/GenBank/DDBJ databases">
        <title>Genome sequence of a Cantenovulum-like bacteria.</title>
        <authorList>
            <person name="Tan W.R."/>
            <person name="Lau N.-S."/>
            <person name="Go F."/>
            <person name="Amirul A.-A.A."/>
        </authorList>
    </citation>
    <scope>NUCLEOTIDE SEQUENCE [LARGE SCALE GENOMIC DNA]</scope>
    <source>
        <strain evidence="1 2">CCB-QB4</strain>
    </source>
</reference>
<evidence type="ECO:0000313" key="2">
    <source>
        <dbReference type="Proteomes" id="UP000244441"/>
    </source>
</evidence>